<dbReference type="Gene3D" id="3.20.20.370">
    <property type="entry name" value="Glycoside hydrolase/deacetylase"/>
    <property type="match status" value="1"/>
</dbReference>
<keyword evidence="1" id="KW-0472">Membrane</keyword>
<dbReference type="SUPFAM" id="SSF88713">
    <property type="entry name" value="Glycoside hydrolase/deacetylase"/>
    <property type="match status" value="1"/>
</dbReference>
<dbReference type="CDD" id="cd10959">
    <property type="entry name" value="CE4_NodB_like_3"/>
    <property type="match status" value="1"/>
</dbReference>
<dbReference type="Pfam" id="PF22790">
    <property type="entry name" value="YkoP"/>
    <property type="match status" value="1"/>
</dbReference>
<dbReference type="GO" id="GO:0016810">
    <property type="term" value="F:hydrolase activity, acting on carbon-nitrogen (but not peptide) bonds"/>
    <property type="evidence" value="ECO:0007669"/>
    <property type="project" value="InterPro"/>
</dbReference>
<feature type="transmembrane region" description="Helical" evidence="1">
    <location>
        <begin position="6"/>
        <end position="26"/>
    </location>
</feature>
<organism evidence="3 4">
    <name type="scientific">Paenibacillus sambharensis</name>
    <dbReference type="NCBI Taxonomy" id="1803190"/>
    <lineage>
        <taxon>Bacteria</taxon>
        <taxon>Bacillati</taxon>
        <taxon>Bacillota</taxon>
        <taxon>Bacilli</taxon>
        <taxon>Bacillales</taxon>
        <taxon>Paenibacillaceae</taxon>
        <taxon>Paenibacillus</taxon>
    </lineage>
</organism>
<sequence>MENLLLWGFYLLTFYAFLPGFISRTFGFRVFKKGRAEQEIALTFDDGPDPVYTPMLLDLLQRFDAKATFFVVGANAERHPELLKRMKDEGHIVGIHNYVHKTNWLMRPSTVKKQIERTSEIIEAATGERPIYYRPPWGIVNLFDFSNMGYLQIILWSGMFGDWRNRVGAERLTKRMMKKLRPGEVLLLHDCGTTFGADHNAPVQMLAALEAYMTAGRERGYRFVAIDQLIALTDNACDKAVKREAAVSGKAKISMWKRAAISLWIGWEKCFRVMFKVERIGTGDSIFHYRICPYHGEPLKLADGRIIRNNDRVIELHFDNRKLLHVMMNSRSVLQSAIQLIREVEHSLPKLAVHMAGRKEFEGVSGLYGVSMIHRGSESFGFSVLDLPKGLFNLLTRFYLRLLLRVLHPGGGKRVTSKKGTLIPRIIAMSMDEFHKRYDPPTTPDRHWTRPPVELAPKPIRAYEADKAAGEVTP</sequence>
<proteinExistence type="predicted"/>
<dbReference type="AlphaFoldDB" id="A0A2W1LRV3"/>
<dbReference type="RefSeq" id="WP_111148540.1">
    <property type="nucleotide sequence ID" value="NZ_QKRB01000054.1"/>
</dbReference>
<evidence type="ECO:0000259" key="2">
    <source>
        <dbReference type="PROSITE" id="PS51677"/>
    </source>
</evidence>
<evidence type="ECO:0000313" key="3">
    <source>
        <dbReference type="EMBL" id="PZD94177.1"/>
    </source>
</evidence>
<accession>A0A2W1LRV3</accession>
<dbReference type="InterPro" id="IPR011330">
    <property type="entry name" value="Glyco_hydro/deAcase_b/a-brl"/>
</dbReference>
<evidence type="ECO:0000313" key="4">
    <source>
        <dbReference type="Proteomes" id="UP000249522"/>
    </source>
</evidence>
<gene>
    <name evidence="3" type="ORF">DNH61_19725</name>
</gene>
<dbReference type="Pfam" id="PF01522">
    <property type="entry name" value="Polysacc_deac_1"/>
    <property type="match status" value="1"/>
</dbReference>
<dbReference type="OrthoDB" id="2649545at2"/>
<keyword evidence="1" id="KW-0812">Transmembrane</keyword>
<dbReference type="PANTHER" id="PTHR10587">
    <property type="entry name" value="GLYCOSYL TRANSFERASE-RELATED"/>
    <property type="match status" value="1"/>
</dbReference>
<dbReference type="InterPro" id="IPR054467">
    <property type="entry name" value="YkoP-like_dom"/>
</dbReference>
<name>A0A2W1LRV3_9BACL</name>
<dbReference type="Proteomes" id="UP000249522">
    <property type="component" value="Unassembled WGS sequence"/>
</dbReference>
<protein>
    <submittedName>
        <fullName evidence="3">Polysaccharide deacetylase family protein</fullName>
    </submittedName>
</protein>
<dbReference type="EMBL" id="QKRB01000054">
    <property type="protein sequence ID" value="PZD94177.1"/>
    <property type="molecule type" value="Genomic_DNA"/>
</dbReference>
<dbReference type="InterPro" id="IPR002509">
    <property type="entry name" value="NODB_dom"/>
</dbReference>
<reference evidence="3 4" key="1">
    <citation type="submission" date="2018-06" db="EMBL/GenBank/DDBJ databases">
        <title>Paenibacillus imtechensis sp. nov.</title>
        <authorList>
            <person name="Pinnaka A.K."/>
            <person name="Singh H."/>
            <person name="Kaur M."/>
        </authorList>
    </citation>
    <scope>NUCLEOTIDE SEQUENCE [LARGE SCALE GENOMIC DNA]</scope>
    <source>
        <strain evidence="3 4">SMB1</strain>
    </source>
</reference>
<keyword evidence="1" id="KW-1133">Transmembrane helix</keyword>
<evidence type="ECO:0000256" key="1">
    <source>
        <dbReference type="SAM" id="Phobius"/>
    </source>
</evidence>
<dbReference type="GO" id="GO:0005975">
    <property type="term" value="P:carbohydrate metabolic process"/>
    <property type="evidence" value="ECO:0007669"/>
    <property type="project" value="InterPro"/>
</dbReference>
<dbReference type="PROSITE" id="PS51677">
    <property type="entry name" value="NODB"/>
    <property type="match status" value="1"/>
</dbReference>
<feature type="domain" description="NodB homology" evidence="2">
    <location>
        <begin position="38"/>
        <end position="224"/>
    </location>
</feature>
<dbReference type="InterPro" id="IPR050248">
    <property type="entry name" value="Polysacc_deacetylase_ArnD"/>
</dbReference>
<keyword evidence="4" id="KW-1185">Reference proteome</keyword>
<comment type="caution">
    <text evidence="3">The sequence shown here is derived from an EMBL/GenBank/DDBJ whole genome shotgun (WGS) entry which is preliminary data.</text>
</comment>